<evidence type="ECO:0000313" key="2">
    <source>
        <dbReference type="Proteomes" id="UP000001918"/>
    </source>
</evidence>
<dbReference type="HOGENOM" id="CLU_1712402_0_0_11"/>
<dbReference type="eggNOG" id="COG3209">
    <property type="taxonomic scope" value="Bacteria"/>
</dbReference>
<protein>
    <submittedName>
        <fullName evidence="1">Uncharacterized protein</fullName>
    </submittedName>
</protein>
<organism evidence="1 2">
    <name type="scientific">Thermomonospora curvata (strain ATCC 19995 / DSM 43183 / JCM 3096 / KCTC 9072 / NBRC 15933 / NCIMB 10081 / Henssen B9)</name>
    <dbReference type="NCBI Taxonomy" id="471852"/>
    <lineage>
        <taxon>Bacteria</taxon>
        <taxon>Bacillati</taxon>
        <taxon>Actinomycetota</taxon>
        <taxon>Actinomycetes</taxon>
        <taxon>Streptosporangiales</taxon>
        <taxon>Thermomonosporaceae</taxon>
        <taxon>Thermomonospora</taxon>
    </lineage>
</organism>
<dbReference type="Proteomes" id="UP000001918">
    <property type="component" value="Chromosome"/>
</dbReference>
<name>D1ABV8_THECD</name>
<dbReference type="EMBL" id="CP001738">
    <property type="protein sequence ID" value="ACY99131.1"/>
    <property type="molecule type" value="Genomic_DNA"/>
</dbReference>
<dbReference type="KEGG" id="tcu:Tcur_3597"/>
<reference evidence="1 2" key="1">
    <citation type="journal article" date="2011" name="Stand. Genomic Sci.">
        <title>Complete genome sequence of Thermomonospora curvata type strain (B9).</title>
        <authorList>
            <person name="Chertkov O."/>
            <person name="Sikorski J."/>
            <person name="Nolan M."/>
            <person name="Lapidus A."/>
            <person name="Lucas S."/>
            <person name="Del Rio T.G."/>
            <person name="Tice H."/>
            <person name="Cheng J.F."/>
            <person name="Goodwin L."/>
            <person name="Pitluck S."/>
            <person name="Liolios K."/>
            <person name="Ivanova N."/>
            <person name="Mavromatis K."/>
            <person name="Mikhailova N."/>
            <person name="Ovchinnikova G."/>
            <person name="Pati A."/>
            <person name="Chen A."/>
            <person name="Palaniappan K."/>
            <person name="Djao O.D."/>
            <person name="Land M."/>
            <person name="Hauser L."/>
            <person name="Chang Y.J."/>
            <person name="Jeffries C.D."/>
            <person name="Brettin T."/>
            <person name="Han C."/>
            <person name="Detter J.C."/>
            <person name="Rohde M."/>
            <person name="Goker M."/>
            <person name="Woyke T."/>
            <person name="Bristow J."/>
            <person name="Eisen J.A."/>
            <person name="Markowitz V."/>
            <person name="Hugenholtz P."/>
            <person name="Klenk H.P."/>
            <person name="Kyrpides N.C."/>
        </authorList>
    </citation>
    <scope>NUCLEOTIDE SEQUENCE [LARGE SCALE GENOMIC DNA]</scope>
    <source>
        <strain evidence="2">ATCC 19995 / DSM 43183 / JCM 3096 / KCTC 9072 / NBRC 15933 / NCIMB 10081 / Henssen B9</strain>
    </source>
</reference>
<dbReference type="Gene3D" id="2.170.16.10">
    <property type="entry name" value="Hedgehog/Intein (Hint) domain"/>
    <property type="match status" value="1"/>
</dbReference>
<proteinExistence type="predicted"/>
<gene>
    <name evidence="1" type="ordered locus">Tcur_3597</name>
</gene>
<accession>D1ABV8</accession>
<sequence length="153" mass="16655">MRRTLSGMSFPQFRTPVTGQWTLAAELKPGMWLRTGAGTHVQVTAIKTWTACQRVHNLTIDGPATYWASAGSVPVLVRNDKCPATGISHGRLGEAETYEWLKKSGYTDLCKEVQFVNGSEGILRVDFVAKGSNGKWFAFDAKTGSGSEISDAQ</sequence>
<dbReference type="AlphaFoldDB" id="D1ABV8"/>
<evidence type="ECO:0000313" key="1">
    <source>
        <dbReference type="EMBL" id="ACY99131.1"/>
    </source>
</evidence>
<keyword evidence="2" id="KW-1185">Reference proteome</keyword>
<dbReference type="STRING" id="471852.Tcur_3597"/>